<dbReference type="EMBL" id="CALNXK010000058">
    <property type="protein sequence ID" value="CAH3136906.1"/>
    <property type="molecule type" value="Genomic_DNA"/>
</dbReference>
<keyword evidence="6 8" id="KW-0472">Membrane</keyword>
<dbReference type="InterPro" id="IPR013099">
    <property type="entry name" value="K_chnl_dom"/>
</dbReference>
<dbReference type="PANTHER" id="PTHR11537:SF252">
    <property type="entry name" value="POTASSIUM VOLTAGE-GATED CHANNEL PROTEIN SHAW"/>
    <property type="match status" value="1"/>
</dbReference>
<name>A0ABN8P7Z4_9CNID</name>
<keyword evidence="5" id="KW-0406">Ion transport</keyword>
<evidence type="ECO:0000256" key="5">
    <source>
        <dbReference type="ARBA" id="ARBA00023065"/>
    </source>
</evidence>
<dbReference type="Gene3D" id="1.10.287.70">
    <property type="match status" value="1"/>
</dbReference>
<evidence type="ECO:0000256" key="3">
    <source>
        <dbReference type="ARBA" id="ARBA00022692"/>
    </source>
</evidence>
<organism evidence="10 11">
    <name type="scientific">Porites lobata</name>
    <dbReference type="NCBI Taxonomy" id="104759"/>
    <lineage>
        <taxon>Eukaryota</taxon>
        <taxon>Metazoa</taxon>
        <taxon>Cnidaria</taxon>
        <taxon>Anthozoa</taxon>
        <taxon>Hexacorallia</taxon>
        <taxon>Scleractinia</taxon>
        <taxon>Fungiina</taxon>
        <taxon>Poritidae</taxon>
        <taxon>Porites</taxon>
    </lineage>
</organism>
<comment type="caution">
    <text evidence="10">The sequence shown here is derived from an EMBL/GenBank/DDBJ whole genome shotgun (WGS) entry which is preliminary data.</text>
</comment>
<feature type="transmembrane region" description="Helical" evidence="8">
    <location>
        <begin position="219"/>
        <end position="243"/>
    </location>
</feature>
<protein>
    <recommendedName>
        <fullName evidence="9">Potassium channel domain-containing protein</fullName>
    </recommendedName>
</protein>
<evidence type="ECO:0000259" key="9">
    <source>
        <dbReference type="Pfam" id="PF07885"/>
    </source>
</evidence>
<evidence type="ECO:0000256" key="2">
    <source>
        <dbReference type="ARBA" id="ARBA00022448"/>
    </source>
</evidence>
<evidence type="ECO:0000256" key="4">
    <source>
        <dbReference type="ARBA" id="ARBA00022989"/>
    </source>
</evidence>
<proteinExistence type="predicted"/>
<evidence type="ECO:0000256" key="8">
    <source>
        <dbReference type="SAM" id="Phobius"/>
    </source>
</evidence>
<evidence type="ECO:0000313" key="11">
    <source>
        <dbReference type="Proteomes" id="UP001159405"/>
    </source>
</evidence>
<feature type="domain" description="Potassium channel" evidence="9">
    <location>
        <begin position="230"/>
        <end position="312"/>
    </location>
</feature>
<accession>A0ABN8P7Z4</accession>
<keyword evidence="2" id="KW-0813">Transport</keyword>
<feature type="transmembrane region" description="Helical" evidence="8">
    <location>
        <begin position="263"/>
        <end position="281"/>
    </location>
</feature>
<dbReference type="PANTHER" id="PTHR11537">
    <property type="entry name" value="VOLTAGE-GATED POTASSIUM CHANNEL"/>
    <property type="match status" value="1"/>
</dbReference>
<evidence type="ECO:0000256" key="6">
    <source>
        <dbReference type="ARBA" id="ARBA00023136"/>
    </source>
</evidence>
<gene>
    <name evidence="10" type="ORF">PLOB_00038709</name>
</gene>
<reference evidence="10 11" key="1">
    <citation type="submission" date="2022-05" db="EMBL/GenBank/DDBJ databases">
        <authorList>
            <consortium name="Genoscope - CEA"/>
            <person name="William W."/>
        </authorList>
    </citation>
    <scope>NUCLEOTIDE SEQUENCE [LARGE SCALE GENOMIC DNA]</scope>
</reference>
<dbReference type="InterPro" id="IPR028325">
    <property type="entry name" value="VG_K_chnl"/>
</dbReference>
<keyword evidence="4 8" id="KW-1133">Transmembrane helix</keyword>
<sequence>MGTYFSGRCRCREVVVVGRFKKESYETGKRRMDFPAGQKKMAVVERWPSKVRSCPTSVGKGPVSEIVIVFKPSAMAFYGCLKSGSLTAVVVLALFGFFTNTSGALLDCPEKMTVVWKAHHSRPPYVDKTSNISTHYSGILPDFLEFFLTECCRKRVNLVYNDSDTADSDLFLPTIVNLEADCNTNKPTNLVPIVPNTGIAFVVVKNSKSNQSMGMWKSLLATWPVLVLTLFLSLIAGMIAWSLEARKNSENFPSSFSKGTWEGFWWAFISMTTVGYGDRCPQSVGGRLFAVFWILVGICVCSVFTASLTSSLTTLSLETKISLPGARVVTLINSIEATTGFRNQANLTRVQTAREIHEQLESESVQGALMDAYSLVHFRKYYPTKKLQVQEIIAQRKLEYGVKVKNIELANCFREKRYTEESSLQEMAETTLESPLTSALGDEDKEEQSNLFDPEGLLFFPMLYTCVGITAVFIVGGVLWDLLHKCSLIKNKDTGRMHNMTVSFKKGNLLSRHVKCYISKEKLQELEDKIQDVNRTLDVLKNEIVVDRRFTHKNQNCNVCL</sequence>
<keyword evidence="11" id="KW-1185">Reference proteome</keyword>
<evidence type="ECO:0000256" key="7">
    <source>
        <dbReference type="ARBA" id="ARBA00023303"/>
    </source>
</evidence>
<comment type="subcellular location">
    <subcellularLocation>
        <location evidence="1">Membrane</location>
        <topology evidence="1">Multi-pass membrane protein</topology>
    </subcellularLocation>
</comment>
<dbReference type="Proteomes" id="UP001159405">
    <property type="component" value="Unassembled WGS sequence"/>
</dbReference>
<feature type="transmembrane region" description="Helical" evidence="8">
    <location>
        <begin position="458"/>
        <end position="483"/>
    </location>
</feature>
<evidence type="ECO:0000256" key="1">
    <source>
        <dbReference type="ARBA" id="ARBA00004141"/>
    </source>
</evidence>
<evidence type="ECO:0000313" key="10">
    <source>
        <dbReference type="EMBL" id="CAH3136906.1"/>
    </source>
</evidence>
<keyword evidence="7" id="KW-0407">Ion channel</keyword>
<feature type="transmembrane region" description="Helical" evidence="8">
    <location>
        <begin position="288"/>
        <end position="308"/>
    </location>
</feature>
<dbReference type="Pfam" id="PF07885">
    <property type="entry name" value="Ion_trans_2"/>
    <property type="match status" value="1"/>
</dbReference>
<dbReference type="SUPFAM" id="SSF81324">
    <property type="entry name" value="Voltage-gated potassium channels"/>
    <property type="match status" value="1"/>
</dbReference>
<keyword evidence="3 8" id="KW-0812">Transmembrane</keyword>